<dbReference type="InterPro" id="IPR001387">
    <property type="entry name" value="Cro/C1-type_HTH"/>
</dbReference>
<dbReference type="AlphaFoldDB" id="A0A068TGX4"/>
<geneLocation type="plasmid" evidence="3">
    <name>II</name>
</geneLocation>
<dbReference type="CDD" id="cd00093">
    <property type="entry name" value="HTH_XRE"/>
    <property type="match status" value="1"/>
</dbReference>
<keyword evidence="2" id="KW-0614">Plasmid</keyword>
<dbReference type="InterPro" id="IPR017507">
    <property type="entry name" value="Tscrpt_reg_HipB-like"/>
</dbReference>
<dbReference type="Gene3D" id="1.10.260.40">
    <property type="entry name" value="lambda repressor-like DNA-binding domains"/>
    <property type="match status" value="1"/>
</dbReference>
<dbReference type="GO" id="GO:0003677">
    <property type="term" value="F:DNA binding"/>
    <property type="evidence" value="ECO:0007669"/>
    <property type="project" value="InterPro"/>
</dbReference>
<dbReference type="InterPro" id="IPR010982">
    <property type="entry name" value="Lambda_DNA-bd_dom_sf"/>
</dbReference>
<dbReference type="RefSeq" id="WP_244447562.1">
    <property type="nucleotide sequence ID" value="NZ_HG938356.1"/>
</dbReference>
<dbReference type="PATRIC" id="fig|1028801.3.peg.5469"/>
<protein>
    <recommendedName>
        <fullName evidence="1">HTH cro/C1-type domain-containing protein</fullName>
    </recommendedName>
</protein>
<evidence type="ECO:0000313" key="3">
    <source>
        <dbReference type="Proteomes" id="UP000028186"/>
    </source>
</evidence>
<name>A0A068TGX4_NEOGA</name>
<sequence>MGEVSGSLSKIDVKLPDISQRIQASLPLTLDDLLSQVGPSAEEKQINTPEDLGRMVRRAREERRLTQQARADLAGVGRRFIPELENGKTTLEFDKVLKVARAAGISLFARERWRRW</sequence>
<dbReference type="SUPFAM" id="SSF47413">
    <property type="entry name" value="lambda repressor-like DNA-binding domains"/>
    <property type="match status" value="1"/>
</dbReference>
<organism evidence="2 3">
    <name type="scientific">Neorhizobium galegae bv. officinalis bv. officinalis str. HAMBI 1141</name>
    <dbReference type="NCBI Taxonomy" id="1028801"/>
    <lineage>
        <taxon>Bacteria</taxon>
        <taxon>Pseudomonadati</taxon>
        <taxon>Pseudomonadota</taxon>
        <taxon>Alphaproteobacteria</taxon>
        <taxon>Hyphomicrobiales</taxon>
        <taxon>Rhizobiaceae</taxon>
        <taxon>Rhizobium/Agrobacterium group</taxon>
        <taxon>Neorhizobium</taxon>
    </lineage>
</organism>
<gene>
    <name evidence="2" type="ORF">RG1141_PA08700</name>
</gene>
<evidence type="ECO:0000259" key="1">
    <source>
        <dbReference type="PROSITE" id="PS50943"/>
    </source>
</evidence>
<dbReference type="NCBIfam" id="TIGR03070">
    <property type="entry name" value="couple_hipB"/>
    <property type="match status" value="1"/>
</dbReference>
<dbReference type="Proteomes" id="UP000028186">
    <property type="component" value="Plasmid pHAMBI1141a"/>
</dbReference>
<dbReference type="HOGENOM" id="CLU_2094233_0_0_5"/>
<dbReference type="eggNOG" id="COG1396">
    <property type="taxonomic scope" value="Bacteria"/>
</dbReference>
<proteinExistence type="predicted"/>
<accession>A0A068TGX4</accession>
<dbReference type="SMART" id="SM00530">
    <property type="entry name" value="HTH_XRE"/>
    <property type="match status" value="1"/>
</dbReference>
<reference evidence="3" key="1">
    <citation type="journal article" date="2014" name="BMC Genomics">
        <title>Genome sequencing of two Neorhizobium galegae strains reveals a noeT gene responsible for the unusual acetylation of the nodulation factors.</title>
        <authorList>
            <person name="Osterman J."/>
            <person name="Marsh J."/>
            <person name="Laine P.K."/>
            <person name="Zeng Z."/>
            <person name="Alatalo E."/>
            <person name="Sullivan J.T."/>
            <person name="Young J.P."/>
            <person name="Thomas-Oates J."/>
            <person name="Paulin L."/>
            <person name="Lindstrom K."/>
        </authorList>
    </citation>
    <scope>NUCLEOTIDE SEQUENCE [LARGE SCALE GENOMIC DNA]</scope>
    <source>
        <strain evidence="3">HAMBI 1141</strain>
        <plasmid evidence="3">II</plasmid>
    </source>
</reference>
<dbReference type="PROSITE" id="PS50943">
    <property type="entry name" value="HTH_CROC1"/>
    <property type="match status" value="1"/>
</dbReference>
<dbReference type="Pfam" id="PF12844">
    <property type="entry name" value="HTH_19"/>
    <property type="match status" value="1"/>
</dbReference>
<feature type="domain" description="HTH cro/C1-type" evidence="1">
    <location>
        <begin position="56"/>
        <end position="110"/>
    </location>
</feature>
<evidence type="ECO:0000313" key="2">
    <source>
        <dbReference type="EMBL" id="CDN57702.1"/>
    </source>
</evidence>
<dbReference type="EMBL" id="HG938356">
    <property type="protein sequence ID" value="CDN57702.1"/>
    <property type="molecule type" value="Genomic_DNA"/>
</dbReference>
<dbReference type="KEGG" id="ngl:RG1141_PA08700"/>